<reference evidence="2" key="1">
    <citation type="journal article" date="2019" name="Int. J. Syst. Evol. Microbiol.">
        <title>The Global Catalogue of Microorganisms (GCM) 10K type strain sequencing project: providing services to taxonomists for standard genome sequencing and annotation.</title>
        <authorList>
            <consortium name="The Broad Institute Genomics Platform"/>
            <consortium name="The Broad Institute Genome Sequencing Center for Infectious Disease"/>
            <person name="Wu L."/>
            <person name="Ma J."/>
        </authorList>
    </citation>
    <scope>NUCLEOTIDE SEQUENCE [LARGE SCALE GENOMIC DNA]</scope>
    <source>
        <strain evidence="2">KCTC 42986</strain>
    </source>
</reference>
<evidence type="ECO:0000313" key="1">
    <source>
        <dbReference type="EMBL" id="MFC3109507.1"/>
    </source>
</evidence>
<dbReference type="Proteomes" id="UP001595530">
    <property type="component" value="Unassembled WGS sequence"/>
</dbReference>
<organism evidence="1 2">
    <name type="scientific">Undibacterium arcticum</name>
    <dbReference type="NCBI Taxonomy" id="1762892"/>
    <lineage>
        <taxon>Bacteria</taxon>
        <taxon>Pseudomonadati</taxon>
        <taxon>Pseudomonadota</taxon>
        <taxon>Betaproteobacteria</taxon>
        <taxon>Burkholderiales</taxon>
        <taxon>Oxalobacteraceae</taxon>
        <taxon>Undibacterium</taxon>
    </lineage>
</organism>
<name>A0ABV7F3Q1_9BURK</name>
<dbReference type="Gene3D" id="1.10.357.40">
    <property type="entry name" value="YbiA-like"/>
    <property type="match status" value="1"/>
</dbReference>
<gene>
    <name evidence="1" type="ORF">ACFOFO_16315</name>
</gene>
<dbReference type="InterPro" id="IPR037238">
    <property type="entry name" value="YbiA-like_sf"/>
</dbReference>
<protein>
    <submittedName>
        <fullName evidence="1">Uncharacterized protein</fullName>
    </submittedName>
</protein>
<comment type="caution">
    <text evidence="1">The sequence shown here is derived from an EMBL/GenBank/DDBJ whole genome shotgun (WGS) entry which is preliminary data.</text>
</comment>
<dbReference type="SUPFAM" id="SSF143990">
    <property type="entry name" value="YbiA-like"/>
    <property type="match status" value="1"/>
</dbReference>
<keyword evidence="2" id="KW-1185">Reference proteome</keyword>
<sequence length="307" mass="35105">MLRDRAQSARAPNDRDRLFEVIGDFSSGNSLISSVFRPVTRMSVWHSGQMITTSSLLLPDEPCLFFGYRNSAKDDARDIYHSISHWQESEKFRLSDEILREAVLQSANPIEARKLAARHQDKWRIDWRSIRARTLKTGFMMAAEQNINVRLRMEQFAKTTPLELNVEFSEGKTLQGHQLNWYAGVMWEAAESYVNHPVRALFVAGRKISYMDKHSILDRFLPVASISQILVPIAKDASSLGEEFALKHHLPVRYFYGIKGKFSGVMARELAHEANHIMVLEQKGGKQFDQLILHAKALNKPVKLSLV</sequence>
<evidence type="ECO:0000313" key="2">
    <source>
        <dbReference type="Proteomes" id="UP001595530"/>
    </source>
</evidence>
<dbReference type="EMBL" id="JBHRTP010000052">
    <property type="protein sequence ID" value="MFC3109507.1"/>
    <property type="molecule type" value="Genomic_DNA"/>
</dbReference>
<dbReference type="RefSeq" id="WP_390329350.1">
    <property type="nucleotide sequence ID" value="NZ_JBHRTP010000052.1"/>
</dbReference>
<proteinExistence type="predicted"/>
<accession>A0ABV7F3Q1</accession>